<dbReference type="Proteomes" id="UP000247792">
    <property type="component" value="Unassembled WGS sequence"/>
</dbReference>
<dbReference type="AlphaFoldDB" id="A0A318J9Q4"/>
<comment type="caution">
    <text evidence="2">The sequence shown here is derived from an EMBL/GenBank/DDBJ whole genome shotgun (WGS) entry which is preliminary data.</text>
</comment>
<dbReference type="Gene3D" id="3.40.50.720">
    <property type="entry name" value="NAD(P)-binding Rossmann-like Domain"/>
    <property type="match status" value="1"/>
</dbReference>
<evidence type="ECO:0000313" key="2">
    <source>
        <dbReference type="EMBL" id="PXX44868.1"/>
    </source>
</evidence>
<feature type="domain" description="CoA-binding" evidence="1">
    <location>
        <begin position="12"/>
        <end position="109"/>
    </location>
</feature>
<proteinExistence type="predicted"/>
<dbReference type="Pfam" id="PF13380">
    <property type="entry name" value="CoA_binding_2"/>
    <property type="match status" value="1"/>
</dbReference>
<sequence length="139" mass="15183">MSTNQTDLITSILSKSKTIAVVGMSSKTSRPSHGVAAYMQAHGYRIIPVNPREAGNIILGEHCYPDLITAAAEHRIDIVDCFRNAADIPPIVEEAIQIAVPYFWMQSGIINEGAAARAEAAGIKVVMDRCIKIEHRIRL</sequence>
<evidence type="ECO:0000313" key="3">
    <source>
        <dbReference type="Proteomes" id="UP000247792"/>
    </source>
</evidence>
<dbReference type="SMART" id="SM00881">
    <property type="entry name" value="CoA_binding"/>
    <property type="match status" value="1"/>
</dbReference>
<dbReference type="EMBL" id="QJKB01000002">
    <property type="protein sequence ID" value="PXX44868.1"/>
    <property type="molecule type" value="Genomic_DNA"/>
</dbReference>
<organism evidence="2 3">
    <name type="scientific">Undibacterium pigrum</name>
    <dbReference type="NCBI Taxonomy" id="401470"/>
    <lineage>
        <taxon>Bacteria</taxon>
        <taxon>Pseudomonadati</taxon>
        <taxon>Pseudomonadota</taxon>
        <taxon>Betaproteobacteria</taxon>
        <taxon>Burkholderiales</taxon>
        <taxon>Oxalobacteraceae</taxon>
        <taxon>Undibacterium</taxon>
    </lineage>
</organism>
<reference evidence="2 3" key="1">
    <citation type="submission" date="2018-05" db="EMBL/GenBank/DDBJ databases">
        <title>Genomic Encyclopedia of Type Strains, Phase IV (KMG-IV): sequencing the most valuable type-strain genomes for metagenomic binning, comparative biology and taxonomic classification.</title>
        <authorList>
            <person name="Goeker M."/>
        </authorList>
    </citation>
    <scope>NUCLEOTIDE SEQUENCE [LARGE SCALE GENOMIC DNA]</scope>
    <source>
        <strain evidence="2 3">DSM 19792</strain>
    </source>
</reference>
<dbReference type="PANTHER" id="PTHR33303:SF2">
    <property type="entry name" value="COA-BINDING DOMAIN-CONTAINING PROTEIN"/>
    <property type="match status" value="1"/>
</dbReference>
<dbReference type="InterPro" id="IPR036291">
    <property type="entry name" value="NAD(P)-bd_dom_sf"/>
</dbReference>
<accession>A0A318J9Q4</accession>
<gene>
    <name evidence="2" type="ORF">DFR42_10280</name>
</gene>
<evidence type="ECO:0000259" key="1">
    <source>
        <dbReference type="SMART" id="SM00881"/>
    </source>
</evidence>
<dbReference type="InterPro" id="IPR003781">
    <property type="entry name" value="CoA-bd"/>
</dbReference>
<keyword evidence="3" id="KW-1185">Reference proteome</keyword>
<protein>
    <recommendedName>
        <fullName evidence="1">CoA-binding domain-containing protein</fullName>
    </recommendedName>
</protein>
<dbReference type="PANTHER" id="PTHR33303">
    <property type="entry name" value="CYTOPLASMIC PROTEIN-RELATED"/>
    <property type="match status" value="1"/>
</dbReference>
<dbReference type="OrthoDB" id="9804695at2"/>
<dbReference type="SUPFAM" id="SSF51735">
    <property type="entry name" value="NAD(P)-binding Rossmann-fold domains"/>
    <property type="match status" value="1"/>
</dbReference>
<dbReference type="RefSeq" id="WP_110254361.1">
    <property type="nucleotide sequence ID" value="NZ_QJKB01000002.1"/>
</dbReference>
<name>A0A318J9Q4_9BURK</name>